<proteinExistence type="predicted"/>
<reference evidence="1" key="1">
    <citation type="journal article" date="2015" name="Nature">
        <title>Complex archaea that bridge the gap between prokaryotes and eukaryotes.</title>
        <authorList>
            <person name="Spang A."/>
            <person name="Saw J.H."/>
            <person name="Jorgensen S.L."/>
            <person name="Zaremba-Niedzwiedzka K."/>
            <person name="Martijn J."/>
            <person name="Lind A.E."/>
            <person name="van Eijk R."/>
            <person name="Schleper C."/>
            <person name="Guy L."/>
            <person name="Ettema T.J."/>
        </authorList>
    </citation>
    <scope>NUCLEOTIDE SEQUENCE</scope>
</reference>
<sequence length="61" mass="6856">MIGNDFVIIKDMSAGNESVGEMWQETKIFDGENTLNEVMDWAIGDAETSKKHIQITKPEPD</sequence>
<dbReference type="EMBL" id="LAZR01030158">
    <property type="protein sequence ID" value="KKL57463.1"/>
    <property type="molecule type" value="Genomic_DNA"/>
</dbReference>
<comment type="caution">
    <text evidence="1">The sequence shown here is derived from an EMBL/GenBank/DDBJ whole genome shotgun (WGS) entry which is preliminary data.</text>
</comment>
<organism evidence="1">
    <name type="scientific">marine sediment metagenome</name>
    <dbReference type="NCBI Taxonomy" id="412755"/>
    <lineage>
        <taxon>unclassified sequences</taxon>
        <taxon>metagenomes</taxon>
        <taxon>ecological metagenomes</taxon>
    </lineage>
</organism>
<protein>
    <submittedName>
        <fullName evidence="1">Uncharacterized protein</fullName>
    </submittedName>
</protein>
<evidence type="ECO:0000313" key="1">
    <source>
        <dbReference type="EMBL" id="KKL57463.1"/>
    </source>
</evidence>
<name>A0A0F9D6U2_9ZZZZ</name>
<gene>
    <name evidence="1" type="ORF">LCGC14_2235210</name>
</gene>
<accession>A0A0F9D6U2</accession>
<dbReference type="AlphaFoldDB" id="A0A0F9D6U2"/>